<sequence length="351" mass="40995">MARSLPSTTDDVFMSVLSPKDLVSFARSCHAHRDRVKAYTCRAFNVEKLLKNYFTTLEVHYFRYLQSRTQMFISGSTALQFFERIEYPNSDLDIYVEHRYRETVVEWLLHIGYEFKSRGDTSLEEELKFTFPGFVTQTTALFESTSAGYFGRGVANVYNFYKYYPERKIQLITCHHAPLEVVLNFHSTCVMNLITHDKAYALYPKATFEERQSLVYSTEGVKQDSARKKYVTRGWTMVEHLSPAEVNSDRTAFKSGLRHVGDSLSWTIDLFPEMRLSESFIRTNTWTLCFDPEGGPLMKFEILLFKKLAFSYLIGDRDVYSYLRPSLFLNAMPGKLDADISLLLQWKRRYQ</sequence>
<proteinExistence type="predicted"/>
<keyword evidence="2" id="KW-1185">Reference proteome</keyword>
<dbReference type="AlphaFoldDB" id="A0A9P6E4E9"/>
<name>A0A9P6E4E9_9AGAR</name>
<gene>
    <name evidence="1" type="ORF">CPB83DRAFT_864681</name>
</gene>
<comment type="caution">
    <text evidence="1">The sequence shown here is derived from an EMBL/GenBank/DDBJ whole genome shotgun (WGS) entry which is preliminary data.</text>
</comment>
<dbReference type="OrthoDB" id="3041043at2759"/>
<reference evidence="1" key="1">
    <citation type="submission" date="2020-11" db="EMBL/GenBank/DDBJ databases">
        <authorList>
            <consortium name="DOE Joint Genome Institute"/>
            <person name="Ahrendt S."/>
            <person name="Riley R."/>
            <person name="Andreopoulos W."/>
            <person name="Labutti K."/>
            <person name="Pangilinan J."/>
            <person name="Ruiz-Duenas F.J."/>
            <person name="Barrasa J.M."/>
            <person name="Sanchez-Garcia M."/>
            <person name="Camarero S."/>
            <person name="Miyauchi S."/>
            <person name="Serrano A."/>
            <person name="Linde D."/>
            <person name="Babiker R."/>
            <person name="Drula E."/>
            <person name="Ayuso-Fernandez I."/>
            <person name="Pacheco R."/>
            <person name="Padilla G."/>
            <person name="Ferreira P."/>
            <person name="Barriuso J."/>
            <person name="Kellner H."/>
            <person name="Castanera R."/>
            <person name="Alfaro M."/>
            <person name="Ramirez L."/>
            <person name="Pisabarro A.G."/>
            <person name="Kuo A."/>
            <person name="Tritt A."/>
            <person name="Lipzen A."/>
            <person name="He G."/>
            <person name="Yan M."/>
            <person name="Ng V."/>
            <person name="Cullen D."/>
            <person name="Martin F."/>
            <person name="Rosso M.-N."/>
            <person name="Henrissat B."/>
            <person name="Hibbett D."/>
            <person name="Martinez A.T."/>
            <person name="Grigoriev I.V."/>
        </authorList>
    </citation>
    <scope>NUCLEOTIDE SEQUENCE</scope>
    <source>
        <strain evidence="1">CBS 506.95</strain>
    </source>
</reference>
<dbReference type="EMBL" id="MU157952">
    <property type="protein sequence ID" value="KAF9522295.1"/>
    <property type="molecule type" value="Genomic_DNA"/>
</dbReference>
<evidence type="ECO:0000313" key="2">
    <source>
        <dbReference type="Proteomes" id="UP000807306"/>
    </source>
</evidence>
<protein>
    <submittedName>
        <fullName evidence="1">Uncharacterized protein</fullName>
    </submittedName>
</protein>
<dbReference type="Proteomes" id="UP000807306">
    <property type="component" value="Unassembled WGS sequence"/>
</dbReference>
<accession>A0A9P6E4E9</accession>
<organism evidence="1 2">
    <name type="scientific">Crepidotus variabilis</name>
    <dbReference type="NCBI Taxonomy" id="179855"/>
    <lineage>
        <taxon>Eukaryota</taxon>
        <taxon>Fungi</taxon>
        <taxon>Dikarya</taxon>
        <taxon>Basidiomycota</taxon>
        <taxon>Agaricomycotina</taxon>
        <taxon>Agaricomycetes</taxon>
        <taxon>Agaricomycetidae</taxon>
        <taxon>Agaricales</taxon>
        <taxon>Agaricineae</taxon>
        <taxon>Crepidotaceae</taxon>
        <taxon>Crepidotus</taxon>
    </lineage>
</organism>
<evidence type="ECO:0000313" key="1">
    <source>
        <dbReference type="EMBL" id="KAF9522295.1"/>
    </source>
</evidence>